<reference evidence="1" key="1">
    <citation type="submission" date="2019-05" db="EMBL/GenBank/DDBJ databases">
        <title>The de novo reference genome and transcriptome assemblies of the wild tomato species Solanum chilense.</title>
        <authorList>
            <person name="Stam R."/>
            <person name="Nosenko T."/>
            <person name="Hoerger A.C."/>
            <person name="Stephan W."/>
            <person name="Seidel M.A."/>
            <person name="Kuhn J.M.M."/>
            <person name="Haberer G."/>
            <person name="Tellier A."/>
        </authorList>
    </citation>
    <scope>NUCLEOTIDE SEQUENCE</scope>
    <source>
        <tissue evidence="1">Mature leaves</tissue>
    </source>
</reference>
<gene>
    <name evidence="1" type="ORF">EJD97_017705</name>
</gene>
<dbReference type="AlphaFoldDB" id="A0A6N2B788"/>
<dbReference type="EMBL" id="RXGB01004727">
    <property type="protein sequence ID" value="TMW89061.1"/>
    <property type="molecule type" value="Genomic_DNA"/>
</dbReference>
<protein>
    <submittedName>
        <fullName evidence="1">Uncharacterized protein</fullName>
    </submittedName>
</protein>
<proteinExistence type="predicted"/>
<accession>A0A6N2B788</accession>
<organism evidence="1">
    <name type="scientific">Solanum chilense</name>
    <name type="common">Tomato</name>
    <name type="synonym">Lycopersicon chilense</name>
    <dbReference type="NCBI Taxonomy" id="4083"/>
    <lineage>
        <taxon>Eukaryota</taxon>
        <taxon>Viridiplantae</taxon>
        <taxon>Streptophyta</taxon>
        <taxon>Embryophyta</taxon>
        <taxon>Tracheophyta</taxon>
        <taxon>Spermatophyta</taxon>
        <taxon>Magnoliopsida</taxon>
        <taxon>eudicotyledons</taxon>
        <taxon>Gunneridae</taxon>
        <taxon>Pentapetalae</taxon>
        <taxon>asterids</taxon>
        <taxon>lamiids</taxon>
        <taxon>Solanales</taxon>
        <taxon>Solanaceae</taxon>
        <taxon>Solanoideae</taxon>
        <taxon>Solaneae</taxon>
        <taxon>Solanum</taxon>
        <taxon>Solanum subgen. Lycopersicon</taxon>
    </lineage>
</organism>
<evidence type="ECO:0000313" key="1">
    <source>
        <dbReference type="EMBL" id="TMW89061.1"/>
    </source>
</evidence>
<sequence>MTNLGGWRRFAIFAGINIDGMHVHKLIITRWNHDDTIKLQMIYRAMPTLIMSTLWKIINTITHGGSEAEM</sequence>
<name>A0A6N2B788_SOLCI</name>
<comment type="caution">
    <text evidence="1">The sequence shown here is derived from an EMBL/GenBank/DDBJ whole genome shotgun (WGS) entry which is preliminary data.</text>
</comment>